<dbReference type="InterPro" id="IPR036390">
    <property type="entry name" value="WH_DNA-bd_sf"/>
</dbReference>
<dbReference type="InterPro" id="IPR038157">
    <property type="entry name" value="FeoA_core_dom"/>
</dbReference>
<dbReference type="Pfam" id="PF04023">
    <property type="entry name" value="FeoA"/>
    <property type="match status" value="1"/>
</dbReference>
<evidence type="ECO:0000256" key="5">
    <source>
        <dbReference type="ARBA" id="ARBA00023004"/>
    </source>
</evidence>
<evidence type="ECO:0000256" key="2">
    <source>
        <dbReference type="ARBA" id="ARBA00007871"/>
    </source>
</evidence>
<sequence length="223" mass="24483">MASTAYEDYLKAIFKLAEQSPEPAVSTSAIADRLGIARASVTAMLKRLHADGLIHYARYQGAALTDAGWTIAVDMIRRHRVIETFLAQDLKLPLAEVDAEAEILEHAFSSRLIDRLWDHLGQPEFDPHGAPIPRPDEAPVERRQMVALGDLAIDEGATVVRLAAENAADLRRLTQLGILPGQFVRRRASQPGSADVVVTIGRHERPLAATLAERVWTIRSASD</sequence>
<dbReference type="PANTHER" id="PTHR33238">
    <property type="entry name" value="IRON (METAL) DEPENDENT REPRESSOR, DTXR FAMILY"/>
    <property type="match status" value="1"/>
</dbReference>
<evidence type="ECO:0000256" key="1">
    <source>
        <dbReference type="ARBA" id="ARBA00004496"/>
    </source>
</evidence>
<evidence type="ECO:0000256" key="3">
    <source>
        <dbReference type="ARBA" id="ARBA00011738"/>
    </source>
</evidence>
<dbReference type="InterPro" id="IPR007167">
    <property type="entry name" value="Fe-transptr_FeoA-like"/>
</dbReference>
<proteinExistence type="inferred from homology"/>
<dbReference type="InterPro" id="IPR050536">
    <property type="entry name" value="DtxR_MntR_Metal-Reg"/>
</dbReference>
<comment type="similarity">
    <text evidence="2">Belongs to the DtxR/MntR family.</text>
</comment>
<evidence type="ECO:0000256" key="9">
    <source>
        <dbReference type="ARBA" id="ARBA00025185"/>
    </source>
</evidence>
<dbReference type="SMART" id="SM00899">
    <property type="entry name" value="FeoA"/>
    <property type="match status" value="1"/>
</dbReference>
<dbReference type="SUPFAM" id="SSF47979">
    <property type="entry name" value="Iron-dependent repressor protein, dimerization domain"/>
    <property type="match status" value="1"/>
</dbReference>
<evidence type="ECO:0000259" key="10">
    <source>
        <dbReference type="PROSITE" id="PS50944"/>
    </source>
</evidence>
<evidence type="ECO:0000256" key="7">
    <source>
        <dbReference type="ARBA" id="ARBA00023125"/>
    </source>
</evidence>
<dbReference type="Pfam" id="PF01325">
    <property type="entry name" value="Fe_dep_repress"/>
    <property type="match status" value="1"/>
</dbReference>
<dbReference type="InterPro" id="IPR022689">
    <property type="entry name" value="Iron_dep_repressor"/>
</dbReference>
<dbReference type="SMART" id="SM00529">
    <property type="entry name" value="HTH_DTXR"/>
    <property type="match status" value="1"/>
</dbReference>
<keyword evidence="12" id="KW-1185">Reference proteome</keyword>
<dbReference type="PROSITE" id="PS50944">
    <property type="entry name" value="HTH_DTXR"/>
    <property type="match status" value="1"/>
</dbReference>
<evidence type="ECO:0000256" key="6">
    <source>
        <dbReference type="ARBA" id="ARBA00023015"/>
    </source>
</evidence>
<gene>
    <name evidence="11" type="ORF">SR882_02680</name>
</gene>
<evidence type="ECO:0000313" key="12">
    <source>
        <dbReference type="Proteomes" id="UP001327459"/>
    </source>
</evidence>
<keyword evidence="7" id="KW-0238">DNA-binding</keyword>
<keyword evidence="5" id="KW-0408">Iron</keyword>
<dbReference type="EMBL" id="CP140153">
    <property type="protein sequence ID" value="WQH16824.1"/>
    <property type="molecule type" value="Genomic_DNA"/>
</dbReference>
<dbReference type="Proteomes" id="UP001327459">
    <property type="component" value="Chromosome"/>
</dbReference>
<comment type="function">
    <text evidence="9">In the presence of manganese, represses expression of mntH and mntS. Up-regulates expression of mntP.</text>
</comment>
<feature type="domain" description="HTH dtxR-type" evidence="10">
    <location>
        <begin position="1"/>
        <end position="65"/>
    </location>
</feature>
<dbReference type="PANTHER" id="PTHR33238:SF7">
    <property type="entry name" value="IRON-DEPENDENT TRANSCRIPTIONAL REGULATOR"/>
    <property type="match status" value="1"/>
</dbReference>
<organism evidence="11 12">
    <name type="scientific">Guyparkeria halophila</name>
    <dbReference type="NCBI Taxonomy" id="47960"/>
    <lineage>
        <taxon>Bacteria</taxon>
        <taxon>Pseudomonadati</taxon>
        <taxon>Pseudomonadota</taxon>
        <taxon>Gammaproteobacteria</taxon>
        <taxon>Chromatiales</taxon>
        <taxon>Thioalkalibacteraceae</taxon>
        <taxon>Guyparkeria</taxon>
    </lineage>
</organism>
<dbReference type="SUPFAM" id="SSF50037">
    <property type="entry name" value="C-terminal domain of transcriptional repressors"/>
    <property type="match status" value="1"/>
</dbReference>
<dbReference type="InterPro" id="IPR008988">
    <property type="entry name" value="Transcriptional_repressor_C"/>
</dbReference>
<name>A0ABZ0YZ61_9GAMM</name>
<keyword evidence="6" id="KW-0805">Transcription regulation</keyword>
<evidence type="ECO:0000256" key="4">
    <source>
        <dbReference type="ARBA" id="ARBA00022386"/>
    </source>
</evidence>
<dbReference type="RefSeq" id="WP_125199441.1">
    <property type="nucleotide sequence ID" value="NZ_CP140153.1"/>
</dbReference>
<dbReference type="InterPro" id="IPR022687">
    <property type="entry name" value="HTH_DTXR"/>
</dbReference>
<dbReference type="Gene3D" id="1.10.10.10">
    <property type="entry name" value="Winged helix-like DNA-binding domain superfamily/Winged helix DNA-binding domain"/>
    <property type="match status" value="1"/>
</dbReference>
<protein>
    <recommendedName>
        <fullName evidence="4">Transcriptional regulator MntR</fullName>
    </recommendedName>
</protein>
<evidence type="ECO:0000256" key="8">
    <source>
        <dbReference type="ARBA" id="ARBA00023163"/>
    </source>
</evidence>
<dbReference type="InterPro" id="IPR036388">
    <property type="entry name" value="WH-like_DNA-bd_sf"/>
</dbReference>
<dbReference type="Gene3D" id="2.30.30.90">
    <property type="match status" value="1"/>
</dbReference>
<accession>A0ABZ0YZ61</accession>
<comment type="subcellular location">
    <subcellularLocation>
        <location evidence="1">Cytoplasm</location>
    </subcellularLocation>
</comment>
<keyword evidence="8" id="KW-0804">Transcription</keyword>
<dbReference type="InterPro" id="IPR036421">
    <property type="entry name" value="Fe_dep_repressor_sf"/>
</dbReference>
<dbReference type="Pfam" id="PF02742">
    <property type="entry name" value="Fe_dep_repr_C"/>
    <property type="match status" value="1"/>
</dbReference>
<dbReference type="SUPFAM" id="SSF46785">
    <property type="entry name" value="Winged helix' DNA-binding domain"/>
    <property type="match status" value="1"/>
</dbReference>
<comment type="subunit">
    <text evidence="3">Homodimer.</text>
</comment>
<evidence type="ECO:0000313" key="11">
    <source>
        <dbReference type="EMBL" id="WQH16824.1"/>
    </source>
</evidence>
<dbReference type="InterPro" id="IPR001367">
    <property type="entry name" value="Fe_dep_repressor"/>
</dbReference>
<reference evidence="11 12" key="1">
    <citation type="submission" date="2023-11" db="EMBL/GenBank/DDBJ databases">
        <title>MicrobeMod: A computational toolkit for identifying prokaryotic methylation and restriction-modification with nanopore sequencing.</title>
        <authorList>
            <person name="Crits-Christoph A."/>
            <person name="Kang S.C."/>
            <person name="Lee H."/>
            <person name="Ostrov N."/>
        </authorList>
    </citation>
    <scope>NUCLEOTIDE SEQUENCE [LARGE SCALE GENOMIC DNA]</scope>
    <source>
        <strain evidence="11 12">ATCC 49870</strain>
    </source>
</reference>